<dbReference type="AlphaFoldDB" id="D6ZFC3"/>
<accession>D6ZFC3</accession>
<dbReference type="HOGENOM" id="CLU_2556345_0_0_11"/>
<name>D6ZFC3_SEGRD</name>
<dbReference type="RefSeq" id="WP_013138103.1">
    <property type="nucleotide sequence ID" value="NC_014168.1"/>
</dbReference>
<gene>
    <name evidence="1" type="ordered locus">Srot_1176</name>
</gene>
<dbReference type="EMBL" id="CP001958">
    <property type="protein sequence ID" value="ADG97647.1"/>
    <property type="molecule type" value="Genomic_DNA"/>
</dbReference>
<protein>
    <submittedName>
        <fullName evidence="1">Putative two-component system sensor protein</fullName>
    </submittedName>
</protein>
<evidence type="ECO:0000313" key="1">
    <source>
        <dbReference type="EMBL" id="ADG97647.1"/>
    </source>
</evidence>
<proteinExistence type="predicted"/>
<organism evidence="1 2">
    <name type="scientific">Segniliparus rotundus (strain ATCC BAA-972 / CDC 1076 / CIP 108378 / DSM 44985 / JCM 13578)</name>
    <dbReference type="NCBI Taxonomy" id="640132"/>
    <lineage>
        <taxon>Bacteria</taxon>
        <taxon>Bacillati</taxon>
        <taxon>Actinomycetota</taxon>
        <taxon>Actinomycetes</taxon>
        <taxon>Mycobacteriales</taxon>
        <taxon>Segniliparaceae</taxon>
        <taxon>Segniliparus</taxon>
    </lineage>
</organism>
<evidence type="ECO:0000313" key="2">
    <source>
        <dbReference type="Proteomes" id="UP000002247"/>
    </source>
</evidence>
<reference evidence="1 2" key="1">
    <citation type="journal article" date="2010" name="Stand. Genomic Sci.">
        <title>Complete genome sequence of Segniliparus rotundus type strain (CDC 1076).</title>
        <authorList>
            <person name="Sikorski J."/>
            <person name="Lapidus A."/>
            <person name="Copeland A."/>
            <person name="Misra M."/>
            <person name="Glavina Del Rio T."/>
            <person name="Nolan M."/>
            <person name="Lucas S."/>
            <person name="Chen F."/>
            <person name="Tice H."/>
            <person name="Cheng J.F."/>
            <person name="Jando M."/>
            <person name="Schneider S."/>
            <person name="Bruce D."/>
            <person name="Goodwin L."/>
            <person name="Pitluck S."/>
            <person name="Liolios K."/>
            <person name="Mikhailova N."/>
            <person name="Pati A."/>
            <person name="Ivanova N."/>
            <person name="Mavromatis K."/>
            <person name="Chen A."/>
            <person name="Palaniappan K."/>
            <person name="Chertkov O."/>
            <person name="Land M."/>
            <person name="Hauser L."/>
            <person name="Chang Y.J."/>
            <person name="Jeffries C.D."/>
            <person name="Brettin T."/>
            <person name="Detter J.C."/>
            <person name="Han C."/>
            <person name="Rohde M."/>
            <person name="Goker M."/>
            <person name="Bristow J."/>
            <person name="Eisen J.A."/>
            <person name="Markowitz V."/>
            <person name="Hugenholtz P."/>
            <person name="Kyrpides N.C."/>
            <person name="Klenk H.P."/>
        </authorList>
    </citation>
    <scope>NUCLEOTIDE SEQUENCE [LARGE SCALE GENOMIC DNA]</scope>
    <source>
        <strain evidence="2">ATCC BAA-972 / CDC 1076 / CIP 108378 / DSM 44985 / JCM 13578</strain>
    </source>
</reference>
<dbReference type="STRING" id="640132.Srot_1176"/>
<keyword evidence="2" id="KW-1185">Reference proteome</keyword>
<dbReference type="KEGG" id="srt:Srot_1176"/>
<dbReference type="Proteomes" id="UP000002247">
    <property type="component" value="Chromosome"/>
</dbReference>
<sequence>MTHEPSMIDPEDLERFMREIWANSRESGPTNAEWRAAHLAFGHWALQHAAWELWKRGRISLAWTGTEFAYNLPLEPEQEQAA</sequence>